<dbReference type="Pfam" id="PF13274">
    <property type="entry name" value="SocA_Panacea"/>
    <property type="match status" value="1"/>
</dbReference>
<sequence length="178" mass="20012">MTNSIDVLNYIKSQLPDVAKTKALKLLYYAQAWSLVWDGRKLFPEDFRAWQYGPVEPNAFFHFDGTSANADAVPKRAKEVTDAVLRHYGSLSAKELTAMTHSERPWAEAYEGPDGGHAKGRIISESAITREYTEQSLRGEGPRKPGAYAVDARASDVDRLLNQARVDWRETLDILANR</sequence>
<dbReference type="InterPro" id="IPR025272">
    <property type="entry name" value="SocA_Panacea"/>
</dbReference>
<reference evidence="2 3" key="1">
    <citation type="submission" date="2017-12" db="EMBL/GenBank/DDBJ databases">
        <title>Phylogenetic diversity of female urinary microbiome.</title>
        <authorList>
            <person name="Thomas-White K."/>
            <person name="Wolfe A.J."/>
        </authorList>
    </citation>
    <scope>NUCLEOTIDE SEQUENCE [LARGE SCALE GENOMIC DNA]</scope>
    <source>
        <strain evidence="2 3">UMB0426</strain>
    </source>
</reference>
<proteinExistence type="predicted"/>
<evidence type="ECO:0000313" key="2">
    <source>
        <dbReference type="EMBL" id="PKY70145.1"/>
    </source>
</evidence>
<gene>
    <name evidence="2" type="ORF">CYJ40_07130</name>
</gene>
<dbReference type="STRING" id="1176165.GCA_001584405_00651"/>
<dbReference type="RefSeq" id="WP_070424525.1">
    <property type="nucleotide sequence ID" value="NZ_JAKRCZ010000007.1"/>
</dbReference>
<organism evidence="2 3">
    <name type="scientific">Brevibacterium ravenspurgense</name>
    <dbReference type="NCBI Taxonomy" id="479117"/>
    <lineage>
        <taxon>Bacteria</taxon>
        <taxon>Bacillati</taxon>
        <taxon>Actinomycetota</taxon>
        <taxon>Actinomycetes</taxon>
        <taxon>Micrococcales</taxon>
        <taxon>Brevibacteriaceae</taxon>
        <taxon>Brevibacterium</taxon>
    </lineage>
</organism>
<name>A0A2I1IG98_9MICO</name>
<evidence type="ECO:0000259" key="1">
    <source>
        <dbReference type="Pfam" id="PF13274"/>
    </source>
</evidence>
<evidence type="ECO:0000313" key="3">
    <source>
        <dbReference type="Proteomes" id="UP000242755"/>
    </source>
</evidence>
<protein>
    <submittedName>
        <fullName evidence="2">DUF4065 domain-containing protein</fullName>
    </submittedName>
</protein>
<dbReference type="AlphaFoldDB" id="A0A2I1IG98"/>
<comment type="caution">
    <text evidence="2">The sequence shown here is derived from an EMBL/GenBank/DDBJ whole genome shotgun (WGS) entry which is preliminary data.</text>
</comment>
<accession>A0A2I1IG98</accession>
<dbReference type="EMBL" id="PKGO01000006">
    <property type="protein sequence ID" value="PKY70145.1"/>
    <property type="molecule type" value="Genomic_DNA"/>
</dbReference>
<feature type="domain" description="Antitoxin SocA-like Panacea" evidence="1">
    <location>
        <begin position="25"/>
        <end position="106"/>
    </location>
</feature>
<dbReference type="Proteomes" id="UP000242755">
    <property type="component" value="Unassembled WGS sequence"/>
</dbReference>